<evidence type="ECO:0000313" key="1">
    <source>
        <dbReference type="EMBL" id="KAF7815740.1"/>
    </source>
</evidence>
<name>A0A834T590_9FABA</name>
<proteinExistence type="predicted"/>
<evidence type="ECO:0000313" key="2">
    <source>
        <dbReference type="Proteomes" id="UP000634136"/>
    </source>
</evidence>
<keyword evidence="2" id="KW-1185">Reference proteome</keyword>
<sequence length="96" mass="11102">MFLLYDDEPDDISSPLPPVLYNTTRIMQSLSSRFLKHHTSTSHRFTFTHRFVNQCCFDGLLLLYLCPFTVLQELKVLDLAERHGESSLTFAHVGLK</sequence>
<reference evidence="1" key="1">
    <citation type="submission" date="2020-09" db="EMBL/GenBank/DDBJ databases">
        <title>Genome-Enabled Discovery of Anthraquinone Biosynthesis in Senna tora.</title>
        <authorList>
            <person name="Kang S.-H."/>
            <person name="Pandey R.P."/>
            <person name="Lee C.-M."/>
            <person name="Sim J.-S."/>
            <person name="Jeong J.-T."/>
            <person name="Choi B.-S."/>
            <person name="Jung M."/>
            <person name="Ginzburg D."/>
            <person name="Zhao K."/>
            <person name="Won S.Y."/>
            <person name="Oh T.-J."/>
            <person name="Yu Y."/>
            <person name="Kim N.-H."/>
            <person name="Lee O.R."/>
            <person name="Lee T.-H."/>
            <person name="Bashyal P."/>
            <person name="Kim T.-S."/>
            <person name="Lee W.-H."/>
            <person name="Kawkins C."/>
            <person name="Kim C.-K."/>
            <person name="Kim J.S."/>
            <person name="Ahn B.O."/>
            <person name="Rhee S.Y."/>
            <person name="Sohng J.K."/>
        </authorList>
    </citation>
    <scope>NUCLEOTIDE SEQUENCE</scope>
    <source>
        <tissue evidence="1">Leaf</tissue>
    </source>
</reference>
<organism evidence="1 2">
    <name type="scientific">Senna tora</name>
    <dbReference type="NCBI Taxonomy" id="362788"/>
    <lineage>
        <taxon>Eukaryota</taxon>
        <taxon>Viridiplantae</taxon>
        <taxon>Streptophyta</taxon>
        <taxon>Embryophyta</taxon>
        <taxon>Tracheophyta</taxon>
        <taxon>Spermatophyta</taxon>
        <taxon>Magnoliopsida</taxon>
        <taxon>eudicotyledons</taxon>
        <taxon>Gunneridae</taxon>
        <taxon>Pentapetalae</taxon>
        <taxon>rosids</taxon>
        <taxon>fabids</taxon>
        <taxon>Fabales</taxon>
        <taxon>Fabaceae</taxon>
        <taxon>Caesalpinioideae</taxon>
        <taxon>Cassia clade</taxon>
        <taxon>Senna</taxon>
    </lineage>
</organism>
<protein>
    <submittedName>
        <fullName evidence="1">Uncharacterized protein</fullName>
    </submittedName>
</protein>
<dbReference type="AlphaFoldDB" id="A0A834T590"/>
<accession>A0A834T590</accession>
<comment type="caution">
    <text evidence="1">The sequence shown here is derived from an EMBL/GenBank/DDBJ whole genome shotgun (WGS) entry which is preliminary data.</text>
</comment>
<gene>
    <name evidence="1" type="ORF">G2W53_029709</name>
</gene>
<dbReference type="Proteomes" id="UP000634136">
    <property type="component" value="Unassembled WGS sequence"/>
</dbReference>
<dbReference type="EMBL" id="JAAIUW010000009">
    <property type="protein sequence ID" value="KAF7815740.1"/>
    <property type="molecule type" value="Genomic_DNA"/>
</dbReference>